<dbReference type="OrthoDB" id="227596at2"/>
<evidence type="ECO:0000256" key="1">
    <source>
        <dbReference type="ARBA" id="ARBA00000085"/>
    </source>
</evidence>
<keyword evidence="3" id="KW-0597">Phosphoprotein</keyword>
<keyword evidence="6 13" id="KW-0418">Kinase</keyword>
<dbReference type="InterPro" id="IPR036890">
    <property type="entry name" value="HATPase_C_sf"/>
</dbReference>
<dbReference type="InterPro" id="IPR003594">
    <property type="entry name" value="HATPase_dom"/>
</dbReference>
<evidence type="ECO:0000259" key="10">
    <source>
        <dbReference type="Pfam" id="PF02518"/>
    </source>
</evidence>
<evidence type="ECO:0000313" key="13">
    <source>
        <dbReference type="EMBL" id="TMR38247.1"/>
    </source>
</evidence>
<evidence type="ECO:0000256" key="7">
    <source>
        <dbReference type="ARBA" id="ARBA00022840"/>
    </source>
</evidence>
<dbReference type="AlphaFoldDB" id="A0A5S4GZB4"/>
<dbReference type="Pfam" id="PF23539">
    <property type="entry name" value="DUF7134"/>
    <property type="match status" value="1"/>
</dbReference>
<dbReference type="Gene3D" id="3.30.565.10">
    <property type="entry name" value="Histidine kinase-like ATPase, C-terminal domain"/>
    <property type="match status" value="1"/>
</dbReference>
<dbReference type="EMBL" id="VCKX01000010">
    <property type="protein sequence ID" value="TMR38247.1"/>
    <property type="molecule type" value="Genomic_DNA"/>
</dbReference>
<dbReference type="GO" id="GO:0016020">
    <property type="term" value="C:membrane"/>
    <property type="evidence" value="ECO:0007669"/>
    <property type="project" value="InterPro"/>
</dbReference>
<dbReference type="GO" id="GO:0005524">
    <property type="term" value="F:ATP binding"/>
    <property type="evidence" value="ECO:0007669"/>
    <property type="project" value="UniProtKB-KW"/>
</dbReference>
<keyword evidence="4" id="KW-0808">Transferase</keyword>
<dbReference type="GO" id="GO:0000155">
    <property type="term" value="F:phosphorelay sensor kinase activity"/>
    <property type="evidence" value="ECO:0007669"/>
    <property type="project" value="InterPro"/>
</dbReference>
<evidence type="ECO:0000256" key="8">
    <source>
        <dbReference type="ARBA" id="ARBA00023012"/>
    </source>
</evidence>
<dbReference type="PANTHER" id="PTHR24421:SF10">
    <property type="entry name" value="NITRATE_NITRITE SENSOR PROTEIN NARQ"/>
    <property type="match status" value="1"/>
</dbReference>
<dbReference type="Proteomes" id="UP000306628">
    <property type="component" value="Unassembled WGS sequence"/>
</dbReference>
<dbReference type="GO" id="GO:0046983">
    <property type="term" value="F:protein dimerization activity"/>
    <property type="evidence" value="ECO:0007669"/>
    <property type="project" value="InterPro"/>
</dbReference>
<comment type="catalytic activity">
    <reaction evidence="1">
        <text>ATP + protein L-histidine = ADP + protein N-phospho-L-histidine.</text>
        <dbReference type="EC" id="2.7.13.3"/>
    </reaction>
</comment>
<dbReference type="SUPFAM" id="SSF55874">
    <property type="entry name" value="ATPase domain of HSP90 chaperone/DNA topoisomerase II/histidine kinase"/>
    <property type="match status" value="1"/>
</dbReference>
<keyword evidence="9" id="KW-1133">Transmembrane helix</keyword>
<comment type="caution">
    <text evidence="13">The sequence shown here is derived from an EMBL/GenBank/DDBJ whole genome shotgun (WGS) entry which is preliminary data.</text>
</comment>
<evidence type="ECO:0000256" key="3">
    <source>
        <dbReference type="ARBA" id="ARBA00022553"/>
    </source>
</evidence>
<evidence type="ECO:0000313" key="14">
    <source>
        <dbReference type="Proteomes" id="UP000306628"/>
    </source>
</evidence>
<feature type="domain" description="Histidine kinase/HSP90-like ATPase" evidence="10">
    <location>
        <begin position="290"/>
        <end position="379"/>
    </location>
</feature>
<feature type="transmembrane region" description="Helical" evidence="9">
    <location>
        <begin position="60"/>
        <end position="77"/>
    </location>
</feature>
<accession>A0A5S4GZB4</accession>
<dbReference type="PANTHER" id="PTHR24421">
    <property type="entry name" value="NITRATE/NITRITE SENSOR PROTEIN NARX-RELATED"/>
    <property type="match status" value="1"/>
</dbReference>
<evidence type="ECO:0000256" key="9">
    <source>
        <dbReference type="SAM" id="Phobius"/>
    </source>
</evidence>
<keyword evidence="8" id="KW-0902">Two-component regulatory system</keyword>
<sequence>MAGLAASPARRDVLLALGIAGLAQAEVWTGAVVGGPRPAVAATGLVAGLALAWRRRFPPATLVTVLAGMIAQAALGVDSNTGFAMVFAVVIALCTAAYQARHPLPVLAAAVGLAEVAVLIEKGPSAADLLYAGVFAGGVWLAGHALRIRQLSSQLSEQRAAQAEREAAWQAGVAVDRERARIARELHDVVASSMTAMALHVGGIRRILRPDQQAEREALLMAEQTGRQALAELHRLLGLLREPGQAAPHTPLPRLADAGDLLDPVRAGGLSAELRVEGTPRPLPPGIDLSAYRILQEAITNVVKHADATRIDCVIRYGEQSVRLDISNDGEPPRAGRAAPAGGHGLIGMRERATLYGGTLEAGPCAGPGYRVTAVLPLDGPAT</sequence>
<keyword evidence="9" id="KW-0472">Membrane</keyword>
<keyword evidence="5" id="KW-0547">Nucleotide-binding</keyword>
<organism evidence="13 14">
    <name type="scientific">Nonomuraea zeae</name>
    <dbReference type="NCBI Taxonomy" id="1642303"/>
    <lineage>
        <taxon>Bacteria</taxon>
        <taxon>Bacillati</taxon>
        <taxon>Actinomycetota</taxon>
        <taxon>Actinomycetes</taxon>
        <taxon>Streptosporangiales</taxon>
        <taxon>Streptosporangiaceae</taxon>
        <taxon>Nonomuraea</taxon>
    </lineage>
</organism>
<dbReference type="InterPro" id="IPR011712">
    <property type="entry name" value="Sig_transdc_His_kin_sub3_dim/P"/>
</dbReference>
<dbReference type="Pfam" id="PF02518">
    <property type="entry name" value="HATPase_c"/>
    <property type="match status" value="1"/>
</dbReference>
<dbReference type="InterPro" id="IPR050482">
    <property type="entry name" value="Sensor_HK_TwoCompSys"/>
</dbReference>
<dbReference type="Pfam" id="PF07730">
    <property type="entry name" value="HisKA_3"/>
    <property type="match status" value="1"/>
</dbReference>
<dbReference type="Gene3D" id="1.20.5.1930">
    <property type="match status" value="1"/>
</dbReference>
<feature type="domain" description="Signal transduction histidine kinase subgroup 3 dimerisation and phosphoacceptor" evidence="11">
    <location>
        <begin position="178"/>
        <end position="243"/>
    </location>
</feature>
<keyword evidence="9" id="KW-0812">Transmembrane</keyword>
<evidence type="ECO:0000256" key="2">
    <source>
        <dbReference type="ARBA" id="ARBA00012438"/>
    </source>
</evidence>
<evidence type="ECO:0000256" key="6">
    <source>
        <dbReference type="ARBA" id="ARBA00022777"/>
    </source>
</evidence>
<proteinExistence type="predicted"/>
<protein>
    <recommendedName>
        <fullName evidence="2">histidine kinase</fullName>
        <ecNumber evidence="2">2.7.13.3</ecNumber>
    </recommendedName>
</protein>
<keyword evidence="7" id="KW-0067">ATP-binding</keyword>
<dbReference type="RefSeq" id="WP_138688438.1">
    <property type="nucleotide sequence ID" value="NZ_JBHSAZ010000046.1"/>
</dbReference>
<gene>
    <name evidence="13" type="ORF">ETD85_05165</name>
</gene>
<evidence type="ECO:0000256" key="4">
    <source>
        <dbReference type="ARBA" id="ARBA00022679"/>
    </source>
</evidence>
<feature type="domain" description="DUF7134" evidence="12">
    <location>
        <begin position="7"/>
        <end position="149"/>
    </location>
</feature>
<evidence type="ECO:0000259" key="11">
    <source>
        <dbReference type="Pfam" id="PF07730"/>
    </source>
</evidence>
<evidence type="ECO:0000259" key="12">
    <source>
        <dbReference type="Pfam" id="PF23539"/>
    </source>
</evidence>
<evidence type="ECO:0000256" key="5">
    <source>
        <dbReference type="ARBA" id="ARBA00022741"/>
    </source>
</evidence>
<dbReference type="EC" id="2.7.13.3" evidence="2"/>
<keyword evidence="14" id="KW-1185">Reference proteome</keyword>
<reference evidence="13 14" key="1">
    <citation type="submission" date="2019-05" db="EMBL/GenBank/DDBJ databases">
        <title>Draft genome sequence of Nonomuraea zeae DSM 100528.</title>
        <authorList>
            <person name="Saricaoglu S."/>
            <person name="Isik K."/>
        </authorList>
    </citation>
    <scope>NUCLEOTIDE SEQUENCE [LARGE SCALE GENOMIC DNA]</scope>
    <source>
        <strain evidence="13 14">DSM 100528</strain>
    </source>
</reference>
<feature type="transmembrane region" description="Helical" evidence="9">
    <location>
        <begin position="83"/>
        <end position="99"/>
    </location>
</feature>
<dbReference type="CDD" id="cd16917">
    <property type="entry name" value="HATPase_UhpB-NarQ-NarX-like"/>
    <property type="match status" value="1"/>
</dbReference>
<name>A0A5S4GZB4_9ACTN</name>
<dbReference type="InterPro" id="IPR055558">
    <property type="entry name" value="DUF7134"/>
</dbReference>